<proteinExistence type="predicted"/>
<name>A0A382QI70_9ZZZZ</name>
<dbReference type="Gene3D" id="3.40.980.10">
    <property type="entry name" value="MoaB/Mog-like domain"/>
    <property type="match status" value="1"/>
</dbReference>
<organism evidence="2">
    <name type="scientific">marine metagenome</name>
    <dbReference type="NCBI Taxonomy" id="408172"/>
    <lineage>
        <taxon>unclassified sequences</taxon>
        <taxon>metagenomes</taxon>
        <taxon>ecological metagenomes</taxon>
    </lineage>
</organism>
<dbReference type="EMBL" id="UINC01114221">
    <property type="protein sequence ID" value="SVC84382.1"/>
    <property type="molecule type" value="Genomic_DNA"/>
</dbReference>
<dbReference type="PANTHER" id="PTHR13939:SF0">
    <property type="entry name" value="NMN AMIDOHYDROLASE-LIKE PROTEIN YFAY"/>
    <property type="match status" value="1"/>
</dbReference>
<dbReference type="Gene3D" id="3.90.950.20">
    <property type="entry name" value="CinA-like"/>
    <property type="match status" value="1"/>
</dbReference>
<protein>
    <recommendedName>
        <fullName evidence="1">CinA C-terminal domain-containing protein</fullName>
    </recommendedName>
</protein>
<dbReference type="Pfam" id="PF02464">
    <property type="entry name" value="CinA"/>
    <property type="match status" value="1"/>
</dbReference>
<evidence type="ECO:0000313" key="2">
    <source>
        <dbReference type="EMBL" id="SVC84382.1"/>
    </source>
</evidence>
<feature type="domain" description="CinA C-terminal" evidence="1">
    <location>
        <begin position="155"/>
        <end position="306"/>
    </location>
</feature>
<dbReference type="NCBIfam" id="TIGR00199">
    <property type="entry name" value="PncC_domain"/>
    <property type="match status" value="1"/>
</dbReference>
<dbReference type="InterPro" id="IPR036653">
    <property type="entry name" value="CinA-like_C"/>
</dbReference>
<evidence type="ECO:0000259" key="1">
    <source>
        <dbReference type="Pfam" id="PF02464"/>
    </source>
</evidence>
<gene>
    <name evidence="2" type="ORF">METZ01_LOCUS337236</name>
</gene>
<accession>A0A382QI70</accession>
<reference evidence="2" key="1">
    <citation type="submission" date="2018-05" db="EMBL/GenBank/DDBJ databases">
        <authorList>
            <person name="Lanie J.A."/>
            <person name="Ng W.-L."/>
            <person name="Kazmierczak K.M."/>
            <person name="Andrzejewski T.M."/>
            <person name="Davidsen T.M."/>
            <person name="Wayne K.J."/>
            <person name="Tettelin H."/>
            <person name="Glass J.I."/>
            <person name="Rusch D."/>
            <person name="Podicherti R."/>
            <person name="Tsui H.-C.T."/>
            <person name="Winkler M.E."/>
        </authorList>
    </citation>
    <scope>NUCLEOTIDE SEQUENCE</scope>
</reference>
<dbReference type="InterPro" id="IPR008136">
    <property type="entry name" value="CinA_C"/>
</dbReference>
<sequence>MGYDDLPSQNLVQAEIPEGAIVISNDTGTAPGLILEEGGKAVVLLPGVPHEMRSMFDAQVADYINDRFRERLNPTLLRTYNTCGIPESLLAEKLAKSIADFPVDVFTAFLPGLEGVSIRVTTPDSDGEGLERLKLCGSLIMPVIAPYYCSTGKRDIVETLARILVAQGKTLAVGESCTGGLISKRITDYPGSSSFFKGGVVAYGSLTKSGILKIEESIMEEKGIVSEEVAALLAENSANLMEADFGIGLTGVAGPDGGTEDNPVGTICYSVVGHGKVRSFRKIFGGDRIAIRTRGSQAALFSLLQILTDKLD</sequence>
<dbReference type="SUPFAM" id="SSF53218">
    <property type="entry name" value="Molybdenum cofactor biosynthesis proteins"/>
    <property type="match status" value="1"/>
</dbReference>
<dbReference type="AlphaFoldDB" id="A0A382QI70"/>
<dbReference type="SUPFAM" id="SSF142433">
    <property type="entry name" value="CinA-like"/>
    <property type="match status" value="1"/>
</dbReference>
<dbReference type="InterPro" id="IPR050101">
    <property type="entry name" value="CinA"/>
</dbReference>
<dbReference type="PANTHER" id="PTHR13939">
    <property type="entry name" value="NICOTINAMIDE-NUCLEOTIDE AMIDOHYDROLASE PNCC"/>
    <property type="match status" value="1"/>
</dbReference>
<dbReference type="InterPro" id="IPR036425">
    <property type="entry name" value="MoaB/Mog-like_dom_sf"/>
</dbReference>